<dbReference type="GO" id="GO:0000131">
    <property type="term" value="C:incipient cellular bud site"/>
    <property type="evidence" value="ECO:0007669"/>
    <property type="project" value="TreeGrafter"/>
</dbReference>
<evidence type="ECO:0000259" key="4">
    <source>
        <dbReference type="SMART" id="SM00555"/>
    </source>
</evidence>
<feature type="region of interest" description="Disordered" evidence="3">
    <location>
        <begin position="687"/>
        <end position="707"/>
    </location>
</feature>
<accession>A0A9P6WKV0</accession>
<dbReference type="InterPro" id="IPR013724">
    <property type="entry name" value="GIT_SHD"/>
</dbReference>
<dbReference type="GO" id="GO:0005078">
    <property type="term" value="F:MAP-kinase scaffold activity"/>
    <property type="evidence" value="ECO:0007669"/>
    <property type="project" value="TreeGrafter"/>
</dbReference>
<dbReference type="GO" id="GO:0043332">
    <property type="term" value="C:mating projection tip"/>
    <property type="evidence" value="ECO:0007669"/>
    <property type="project" value="TreeGrafter"/>
</dbReference>
<feature type="region of interest" description="Disordered" evidence="3">
    <location>
        <begin position="163"/>
        <end position="219"/>
    </location>
</feature>
<feature type="compositionally biased region" description="Polar residues" evidence="3">
    <location>
        <begin position="1175"/>
        <end position="1185"/>
    </location>
</feature>
<evidence type="ECO:0000313" key="5">
    <source>
        <dbReference type="EMBL" id="KAG0688769.1"/>
    </source>
</evidence>
<comment type="caution">
    <text evidence="5">The sequence shown here is derived from an EMBL/GenBank/DDBJ whole genome shotgun (WGS) entry which is preliminary data.</text>
</comment>
<dbReference type="OrthoDB" id="5588096at2759"/>
<dbReference type="Proteomes" id="UP000697127">
    <property type="component" value="Unassembled WGS sequence"/>
</dbReference>
<protein>
    <submittedName>
        <fullName evidence="5">Component of the polarisome</fullName>
    </submittedName>
</protein>
<dbReference type="GO" id="GO:0036267">
    <property type="term" value="P:invasive filamentous growth"/>
    <property type="evidence" value="ECO:0007669"/>
    <property type="project" value="TreeGrafter"/>
</dbReference>
<dbReference type="SMART" id="SM00555">
    <property type="entry name" value="GIT"/>
    <property type="match status" value="2"/>
</dbReference>
<feature type="region of interest" description="Disordered" evidence="3">
    <location>
        <begin position="852"/>
        <end position="874"/>
    </location>
</feature>
<feature type="compositionally biased region" description="Acidic residues" evidence="3">
    <location>
        <begin position="209"/>
        <end position="218"/>
    </location>
</feature>
<keyword evidence="2" id="KW-0175">Coiled coil</keyword>
<gene>
    <name evidence="5" type="primary">SPA2_1</name>
    <name evidence="5" type="ORF">C6P40_000552</name>
</gene>
<feature type="region of interest" description="Disordered" evidence="3">
    <location>
        <begin position="1029"/>
        <end position="1048"/>
    </location>
</feature>
<dbReference type="GO" id="GO:0005826">
    <property type="term" value="C:actomyosin contractile ring"/>
    <property type="evidence" value="ECO:0007669"/>
    <property type="project" value="TreeGrafter"/>
</dbReference>
<dbReference type="PANTHER" id="PTHR21601">
    <property type="entry name" value="SPA2 PROTEIN"/>
    <property type="match status" value="1"/>
</dbReference>
<keyword evidence="1" id="KW-0677">Repeat</keyword>
<evidence type="ECO:0000256" key="1">
    <source>
        <dbReference type="ARBA" id="ARBA00022737"/>
    </source>
</evidence>
<reference evidence="5" key="1">
    <citation type="submission" date="2020-11" db="EMBL/GenBank/DDBJ databases">
        <title>Kefir isolates.</title>
        <authorList>
            <person name="Marcisauskas S."/>
            <person name="Kim Y."/>
            <person name="Blasche S."/>
        </authorList>
    </citation>
    <scope>NUCLEOTIDE SEQUENCE</scope>
    <source>
        <strain evidence="5">Olga-1</strain>
    </source>
</reference>
<dbReference type="InterPro" id="IPR039892">
    <property type="entry name" value="Spa2/Sph1"/>
</dbReference>
<feature type="region of interest" description="Disordered" evidence="3">
    <location>
        <begin position="937"/>
        <end position="967"/>
    </location>
</feature>
<dbReference type="InterPro" id="IPR022018">
    <property type="entry name" value="GIT1_C"/>
</dbReference>
<organism evidence="5 6">
    <name type="scientific">Pichia californica</name>
    <dbReference type="NCBI Taxonomy" id="460514"/>
    <lineage>
        <taxon>Eukaryota</taxon>
        <taxon>Fungi</taxon>
        <taxon>Dikarya</taxon>
        <taxon>Ascomycota</taxon>
        <taxon>Saccharomycotina</taxon>
        <taxon>Pichiomycetes</taxon>
        <taxon>Pichiales</taxon>
        <taxon>Pichiaceae</taxon>
        <taxon>Pichia</taxon>
    </lineage>
</organism>
<evidence type="ECO:0000313" key="6">
    <source>
        <dbReference type="Proteomes" id="UP000697127"/>
    </source>
</evidence>
<feature type="domain" description="GIT Spa2 homology (SHD)" evidence="4">
    <location>
        <begin position="35"/>
        <end position="65"/>
    </location>
</feature>
<dbReference type="GO" id="GO:0007121">
    <property type="term" value="P:bipolar cellular bud site selection"/>
    <property type="evidence" value="ECO:0007669"/>
    <property type="project" value="TreeGrafter"/>
</dbReference>
<dbReference type="Pfam" id="PF12205">
    <property type="entry name" value="GIT1_C"/>
    <property type="match status" value="1"/>
</dbReference>
<evidence type="ECO:0000256" key="2">
    <source>
        <dbReference type="SAM" id="Coils"/>
    </source>
</evidence>
<feature type="compositionally biased region" description="Polar residues" evidence="3">
    <location>
        <begin position="170"/>
        <end position="190"/>
    </location>
</feature>
<feature type="coiled-coil region" evidence="2">
    <location>
        <begin position="284"/>
        <end position="455"/>
    </location>
</feature>
<dbReference type="GO" id="GO:0005935">
    <property type="term" value="C:cellular bud neck"/>
    <property type="evidence" value="ECO:0007669"/>
    <property type="project" value="TreeGrafter"/>
</dbReference>
<feature type="domain" description="GIT Spa2 homology (SHD)" evidence="4">
    <location>
        <begin position="90"/>
        <end position="120"/>
    </location>
</feature>
<dbReference type="GO" id="GO:1902716">
    <property type="term" value="C:cell cortex of growing cell tip"/>
    <property type="evidence" value="ECO:0007669"/>
    <property type="project" value="TreeGrafter"/>
</dbReference>
<feature type="region of interest" description="Disordered" evidence="3">
    <location>
        <begin position="1172"/>
        <end position="1207"/>
    </location>
</feature>
<feature type="compositionally biased region" description="Polar residues" evidence="3">
    <location>
        <begin position="198"/>
        <end position="208"/>
    </location>
</feature>
<dbReference type="GO" id="GO:0005934">
    <property type="term" value="C:cellular bud tip"/>
    <property type="evidence" value="ECO:0007669"/>
    <property type="project" value="TreeGrafter"/>
</dbReference>
<dbReference type="EMBL" id="PUHW01000124">
    <property type="protein sequence ID" value="KAG0688769.1"/>
    <property type="molecule type" value="Genomic_DNA"/>
</dbReference>
<sequence>MSPKEWPLYEKALENFLASSQGNLTPATSSRVAKAREKLKKLTKIQFSDLSTDVYDEMKRREFSNQDPSNPNLPKFLASQPNYHPKRNQARQKLAALPPSRFKDLVNDVLFEIGNRMYKENIETPSAPIEKQVVETQSIVPNNMKNKANLEIDTNKAKQPFNDDFYSDLKTPQHSDFLSTTPVTPATPSQREIKPTTLVPQKSELTWSSDEDEEEGDNENFNAQTITENDLQQASPFDSDAINRSPSKRDTVATNEVLNAHALPHVEFPVDQDTSNDGENYESKNLLKTELNEIKLKINELESENSQLKLTNNEVNHIKSENEELKIQLEELSRKHLESDKNLRDISNKYEDYDQLKNELIQVTENFNIQNEELETLKEMANKEHEKQLSVEDSREFDTLKTYLDKVLEENEELKSKLAELSFASKNITDNSEELENLKVMHEDLSKSHATLNNDYKTLKSHSENLADKFEQQKISLEVANKFVNSNKSTTTIQANTSAVKDWQDKFEALRANQIMSTLTSTNSLQSFDDKSFFSNSGFISIENVSKINASLETILIYLDSKDTLSKSLVDPSVLFERVANYVSIANIIAKEIIIPTSDRNYIRLEEKKRILRNSISNVLSTTKHFALYRHILPQLVLNAALNDVYFSICSLISIAKIRGDGSKNVSDIQQQLLEDKATVTGTPIALKSMNSHEERSPSIDANISTNNETSVKPLKITQRLASGSTLDLNDFSKPSQLTNSRTGSPIGRKMLSPILPVIVATGNNDSLGSPKLSYGKVRSVNKQADVDNVNNTNLTSASSLNMKPQTDADTSTVSINCITSNSLTSDNNKQPYVNGNSSKVTVSDLASKFSSPTHDISSNISKNNNSPSPARGKNIVDKLKKFDTSTDDIKIDNSSNNNIKDSPTSAKAKFGGGVAKAFDRFGAKRRSVEPAGAILKENFHDDSRSNNNNNSNTEISHSNGGSNKVLLDKDLNTVNDTNNNNPFLDNSSDIKKGGLFEPKEKVNAAVIDVIPQQEREARIIEQTLDNNIPKQQNGLNNTSKQVSDSNNSKEVIAVEQENGVDTTDNAESFEGDEYYNASDHQNIKISKSSFSSINEVKNDLPDLNTLPSTENKDSDTKPLNSDITTTHEEEYDDFNEYEGPTKIVDNADETIPSAGSALDIDEGLVRRVSKRQNHTTNVKRISTESSEDLEPQSTQEGWDYNGEASDEDEEEFDIDKFNTLNPDNTLRELLLYLEHQTVEVIGAIQKTLQSIRDPKATKGLLRTGTNEINTVVKQMAEGTSTLMNQSRYSDSMGHAKYVVGVLEDCVHRMETLYGDDISHDSEYAGKNFKQRSAGIAFDVARSTKELVKTVEEASLRDEIAVLDSRLRRD</sequence>
<dbReference type="GO" id="GO:0007124">
    <property type="term" value="P:pseudohyphal growth"/>
    <property type="evidence" value="ECO:0007669"/>
    <property type="project" value="TreeGrafter"/>
</dbReference>
<proteinExistence type="predicted"/>
<dbReference type="Pfam" id="PF08518">
    <property type="entry name" value="GIT_SHD"/>
    <property type="match status" value="2"/>
</dbReference>
<name>A0A9P6WKV0_9ASCO</name>
<evidence type="ECO:0000256" key="3">
    <source>
        <dbReference type="SAM" id="MobiDB-lite"/>
    </source>
</evidence>
<feature type="compositionally biased region" description="Low complexity" evidence="3">
    <location>
        <begin position="946"/>
        <end position="960"/>
    </location>
</feature>
<keyword evidence="6" id="KW-1185">Reference proteome</keyword>
<feature type="compositionally biased region" description="Low complexity" evidence="3">
    <location>
        <begin position="857"/>
        <end position="870"/>
    </location>
</feature>
<dbReference type="PANTHER" id="PTHR21601:SF0">
    <property type="entry name" value="PROTEIN SPA2-RELATED"/>
    <property type="match status" value="1"/>
</dbReference>
<feature type="region of interest" description="Disordered" evidence="3">
    <location>
        <begin position="1099"/>
        <end position="1127"/>
    </location>
</feature>